<name>A0A2M7T7M0_9ACTN</name>
<protein>
    <submittedName>
        <fullName evidence="3">Uncharacterized protein</fullName>
    </submittedName>
</protein>
<comment type="caution">
    <text evidence="3">The sequence shown here is derived from an EMBL/GenBank/DDBJ whole genome shotgun (WGS) entry which is preliminary data.</text>
</comment>
<accession>A0A2M7T7M0</accession>
<feature type="transmembrane region" description="Helical" evidence="1">
    <location>
        <begin position="184"/>
        <end position="202"/>
    </location>
</feature>
<evidence type="ECO:0000313" key="4">
    <source>
        <dbReference type="Proteomes" id="UP000230956"/>
    </source>
</evidence>
<keyword evidence="1" id="KW-1133">Transmembrane helix</keyword>
<dbReference type="EMBL" id="PFNG01000151">
    <property type="protein sequence ID" value="PIZ38328.1"/>
    <property type="molecule type" value="Genomic_DNA"/>
</dbReference>
<feature type="chain" id="PRO_5014960941" evidence="2">
    <location>
        <begin position="26"/>
        <end position="211"/>
    </location>
</feature>
<keyword evidence="1" id="KW-0472">Membrane</keyword>
<evidence type="ECO:0000313" key="3">
    <source>
        <dbReference type="EMBL" id="PIZ38328.1"/>
    </source>
</evidence>
<dbReference type="RefSeq" id="WP_286679364.1">
    <property type="nucleotide sequence ID" value="NZ_MNXI01000146.1"/>
</dbReference>
<feature type="signal peptide" evidence="2">
    <location>
        <begin position="1"/>
        <end position="25"/>
    </location>
</feature>
<keyword evidence="1" id="KW-0812">Transmembrane</keyword>
<reference evidence="4" key="1">
    <citation type="submission" date="2017-09" db="EMBL/GenBank/DDBJ databases">
        <title>Depth-based differentiation of microbial function through sediment-hosted aquifers and enrichment of novel symbionts in the deep terrestrial subsurface.</title>
        <authorList>
            <person name="Probst A.J."/>
            <person name="Ladd B."/>
            <person name="Jarett J.K."/>
            <person name="Geller-Mcgrath D.E."/>
            <person name="Sieber C.M.K."/>
            <person name="Emerson J.B."/>
            <person name="Anantharaman K."/>
            <person name="Thomas B.C."/>
            <person name="Malmstrom R."/>
            <person name="Stieglmeier M."/>
            <person name="Klingl A."/>
            <person name="Woyke T."/>
            <person name="Ryan C.M."/>
            <person name="Banfield J.F."/>
        </authorList>
    </citation>
    <scope>NUCLEOTIDE SEQUENCE [LARGE SCALE GENOMIC DNA]</scope>
</reference>
<proteinExistence type="predicted"/>
<evidence type="ECO:0000256" key="2">
    <source>
        <dbReference type="SAM" id="SignalP"/>
    </source>
</evidence>
<sequence length="211" mass="23343">MQRIVLKLVVIVASLVLLSPSSAYAKLALYSPADMITKSQLIVIAKATQRSEQGQRVTGKFAIQKVLIGDYESKTILVEHRRGECDATPDIPDVGTEVFMLLSKDYEGNYCCINPNSMGIIKNGRVACIYQGVNVDRQPYVHVYNCFIEGIARIESESARKQADITGASTSKDDLAKSPNGSKLIYTEVLIPAALLILFLYLRREHSETDQ</sequence>
<gene>
    <name evidence="3" type="ORF">COY37_06325</name>
</gene>
<keyword evidence="2" id="KW-0732">Signal</keyword>
<dbReference type="Proteomes" id="UP000230956">
    <property type="component" value="Unassembled WGS sequence"/>
</dbReference>
<evidence type="ECO:0000256" key="1">
    <source>
        <dbReference type="SAM" id="Phobius"/>
    </source>
</evidence>
<dbReference type="AlphaFoldDB" id="A0A2M7T7M0"/>
<organism evidence="3 4">
    <name type="scientific">Candidatus Aquicultor secundus</name>
    <dbReference type="NCBI Taxonomy" id="1973895"/>
    <lineage>
        <taxon>Bacteria</taxon>
        <taxon>Bacillati</taxon>
        <taxon>Actinomycetota</taxon>
        <taxon>Candidatus Aquicultoria</taxon>
        <taxon>Candidatus Aquicultorales</taxon>
        <taxon>Candidatus Aquicultoraceae</taxon>
        <taxon>Candidatus Aquicultor</taxon>
    </lineage>
</organism>